<accession>A0A8H6C557</accession>
<name>A0A8H6C557_9LECA</name>
<keyword evidence="2" id="KW-1185">Reference proteome</keyword>
<dbReference type="RefSeq" id="XP_037146933.1">
    <property type="nucleotide sequence ID" value="XM_037297732.1"/>
</dbReference>
<evidence type="ECO:0008006" key="3">
    <source>
        <dbReference type="Google" id="ProtNLM"/>
    </source>
</evidence>
<gene>
    <name evidence="1" type="ORF">HO133_006836</name>
</gene>
<protein>
    <recommendedName>
        <fullName evidence="3">Fungal N-terminal domain-containing protein</fullName>
    </recommendedName>
</protein>
<comment type="caution">
    <text evidence="1">The sequence shown here is derived from an EMBL/GenBank/DDBJ whole genome shotgun (WGS) entry which is preliminary data.</text>
</comment>
<dbReference type="Proteomes" id="UP000593566">
    <property type="component" value="Unassembled WGS sequence"/>
</dbReference>
<dbReference type="GeneID" id="59335236"/>
<sequence>MAELAAAGSAVGIISLAITTCQGVLSYYNSWDTQDQNISHAKGRIETLRSSLSALEEILPKISSSSAIAGHVERCVLSCKEGTARLEQFLGKCRKNPAPTSLIDRLRDCRQKAIFPFRQSSLDSLKEILRDLEDNLGTALRVLQLDTSEAQFRRTSDLVDLTKSTASSVDGASRGISIIDHKVDVVMGALPQIQQGVAQFTSDVPMLHSSITSMEQSMERRLQAIERVTSCILPDFQTRLDQLPLRIEESLAASTALAGRTLSVETSGLKSTKSAMSTTLNDMDEDARKLQLALAQRPSILRTVCDETGGLEMNIERISTMMAQNGITQDRCKGKRAKQIPYCSCSTLTRRRVATYSIGSVEFFKTSMESCKHSTICPFYIGTEATTTVGLKMAYYGRLLANTVRATISITAGAGGFSINPCLNYRALVPRNSPAFSLLNLDELIRLRRSTPLSQTNEVCEYFESILQQLYELFKDKVASPTDIDEDGQTLLTKLCDCLFERLEHNTEGFRILFMGLLAAGVPLNETDSEGGSTDEIISQLQTALVDRRSRLYSLATTKLCRKDLEELRITDDRILDEKAFDVYKALAHRNVPIPSALRPPLYRTTLFHNTGLFPALGDSLYGRGFIDVDGIDDEGRTPLMRMPIAYFWGLETALQRSVWLISKGADPGRNPNLCEGMRCDPSTTATHYICSWVGGNVYSLVDSEHKDEIRWVSPEIKRTWLFGTLDKLDDKCYGMPTANDTSESAEIRDEERLLLSKLDTLVAEFQEKYTELGVTVLEFLRGYWKARMEEVEREEEPLDDEEIAKIRDLGVIIHP</sequence>
<evidence type="ECO:0000313" key="1">
    <source>
        <dbReference type="EMBL" id="KAF6217498.1"/>
    </source>
</evidence>
<evidence type="ECO:0000313" key="2">
    <source>
        <dbReference type="Proteomes" id="UP000593566"/>
    </source>
</evidence>
<reference evidence="1 2" key="1">
    <citation type="journal article" date="2020" name="Genomics">
        <title>Complete, high-quality genomes from long-read metagenomic sequencing of two wolf lichen thalli reveals enigmatic genome architecture.</title>
        <authorList>
            <person name="McKenzie S.K."/>
            <person name="Walston R.F."/>
            <person name="Allen J.L."/>
        </authorList>
    </citation>
    <scope>NUCLEOTIDE SEQUENCE [LARGE SCALE GENOMIC DNA]</scope>
    <source>
        <strain evidence="1">WasteWater1</strain>
    </source>
</reference>
<organism evidence="1 2">
    <name type="scientific">Letharia lupina</name>
    <dbReference type="NCBI Taxonomy" id="560253"/>
    <lineage>
        <taxon>Eukaryota</taxon>
        <taxon>Fungi</taxon>
        <taxon>Dikarya</taxon>
        <taxon>Ascomycota</taxon>
        <taxon>Pezizomycotina</taxon>
        <taxon>Lecanoromycetes</taxon>
        <taxon>OSLEUM clade</taxon>
        <taxon>Lecanoromycetidae</taxon>
        <taxon>Lecanorales</taxon>
        <taxon>Lecanorineae</taxon>
        <taxon>Parmeliaceae</taxon>
        <taxon>Letharia</taxon>
    </lineage>
</organism>
<dbReference type="AlphaFoldDB" id="A0A8H6C557"/>
<proteinExistence type="predicted"/>
<dbReference type="EMBL" id="JACCJB010000027">
    <property type="protein sequence ID" value="KAF6217498.1"/>
    <property type="molecule type" value="Genomic_DNA"/>
</dbReference>